<evidence type="ECO:0000313" key="2">
    <source>
        <dbReference type="EMBL" id="GBP65951.1"/>
    </source>
</evidence>
<keyword evidence="3" id="KW-1185">Reference proteome</keyword>
<comment type="caution">
    <text evidence="2">The sequence shown here is derived from an EMBL/GenBank/DDBJ whole genome shotgun (WGS) entry which is preliminary data.</text>
</comment>
<sequence length="121" mass="13082">MYPWQHQRLVGNAAPAASNSIRGVAIYVTYTLAARHCTLHDTPLNEYTPIVTSLESRGSSRMTSGATRQQSEGKPAAVGAHYCHPRMPRLRSPLTGLRGGPGRAGAPGRASRSRLRPHDLL</sequence>
<name>A0A4C1XQ30_EUMVA</name>
<proteinExistence type="predicted"/>
<evidence type="ECO:0000313" key="3">
    <source>
        <dbReference type="Proteomes" id="UP000299102"/>
    </source>
</evidence>
<dbReference type="AlphaFoldDB" id="A0A4C1XQ30"/>
<accession>A0A4C1XQ30</accession>
<dbReference type="Proteomes" id="UP000299102">
    <property type="component" value="Unassembled WGS sequence"/>
</dbReference>
<feature type="compositionally biased region" description="Polar residues" evidence="1">
    <location>
        <begin position="55"/>
        <end position="72"/>
    </location>
</feature>
<evidence type="ECO:0000256" key="1">
    <source>
        <dbReference type="SAM" id="MobiDB-lite"/>
    </source>
</evidence>
<organism evidence="2 3">
    <name type="scientific">Eumeta variegata</name>
    <name type="common">Bagworm moth</name>
    <name type="synonym">Eumeta japonica</name>
    <dbReference type="NCBI Taxonomy" id="151549"/>
    <lineage>
        <taxon>Eukaryota</taxon>
        <taxon>Metazoa</taxon>
        <taxon>Ecdysozoa</taxon>
        <taxon>Arthropoda</taxon>
        <taxon>Hexapoda</taxon>
        <taxon>Insecta</taxon>
        <taxon>Pterygota</taxon>
        <taxon>Neoptera</taxon>
        <taxon>Endopterygota</taxon>
        <taxon>Lepidoptera</taxon>
        <taxon>Glossata</taxon>
        <taxon>Ditrysia</taxon>
        <taxon>Tineoidea</taxon>
        <taxon>Psychidae</taxon>
        <taxon>Oiketicinae</taxon>
        <taxon>Eumeta</taxon>
    </lineage>
</organism>
<feature type="region of interest" description="Disordered" evidence="1">
    <location>
        <begin position="55"/>
        <end position="121"/>
    </location>
</feature>
<protein>
    <submittedName>
        <fullName evidence="2">Uncharacterized protein</fullName>
    </submittedName>
</protein>
<dbReference type="EMBL" id="BGZK01000943">
    <property type="protein sequence ID" value="GBP65951.1"/>
    <property type="molecule type" value="Genomic_DNA"/>
</dbReference>
<reference evidence="2 3" key="1">
    <citation type="journal article" date="2019" name="Commun. Biol.">
        <title>The bagworm genome reveals a unique fibroin gene that provides high tensile strength.</title>
        <authorList>
            <person name="Kono N."/>
            <person name="Nakamura H."/>
            <person name="Ohtoshi R."/>
            <person name="Tomita M."/>
            <person name="Numata K."/>
            <person name="Arakawa K."/>
        </authorList>
    </citation>
    <scope>NUCLEOTIDE SEQUENCE [LARGE SCALE GENOMIC DNA]</scope>
</reference>
<gene>
    <name evidence="2" type="ORF">EVAR_50300_1</name>
</gene>